<feature type="domain" description="Cupin type-2" evidence="1">
    <location>
        <begin position="78"/>
        <end position="135"/>
    </location>
</feature>
<gene>
    <name evidence="2" type="ORF">HDE69_002982</name>
</gene>
<organism evidence="2 3">
    <name type="scientific">Pedobacter cryoconitis</name>
    <dbReference type="NCBI Taxonomy" id="188932"/>
    <lineage>
        <taxon>Bacteria</taxon>
        <taxon>Pseudomonadati</taxon>
        <taxon>Bacteroidota</taxon>
        <taxon>Sphingobacteriia</taxon>
        <taxon>Sphingobacteriales</taxon>
        <taxon>Sphingobacteriaceae</taxon>
        <taxon>Pedobacter</taxon>
    </lineage>
</organism>
<dbReference type="CDD" id="cd02233">
    <property type="entry name" value="cupin_HNL-like"/>
    <property type="match status" value="1"/>
</dbReference>
<reference evidence="2 3" key="1">
    <citation type="submission" date="2020-08" db="EMBL/GenBank/DDBJ databases">
        <title>Genomic Encyclopedia of Type Strains, Phase IV (KMG-V): Genome sequencing to study the core and pangenomes of soil and plant-associated prokaryotes.</title>
        <authorList>
            <person name="Whitman W."/>
        </authorList>
    </citation>
    <scope>NUCLEOTIDE SEQUENCE [LARGE SCALE GENOMIC DNA]</scope>
    <source>
        <strain evidence="2 3">MP7CTX6</strain>
    </source>
</reference>
<dbReference type="Pfam" id="PF07883">
    <property type="entry name" value="Cupin_2"/>
    <property type="match status" value="1"/>
</dbReference>
<proteinExistence type="predicted"/>
<dbReference type="EC" id="4.1.1.44" evidence="2"/>
<dbReference type="InterPro" id="IPR011051">
    <property type="entry name" value="RmlC_Cupin_sf"/>
</dbReference>
<dbReference type="AlphaFoldDB" id="A0A7W8YU91"/>
<protein>
    <submittedName>
        <fullName evidence="2">4-carboxymuconolactone decarboxylase</fullName>
        <ecNumber evidence="2">4.1.1.44</ecNumber>
    </submittedName>
</protein>
<dbReference type="Proteomes" id="UP000537718">
    <property type="component" value="Unassembled WGS sequence"/>
</dbReference>
<evidence type="ECO:0000313" key="2">
    <source>
        <dbReference type="EMBL" id="MBB5621919.1"/>
    </source>
</evidence>
<evidence type="ECO:0000313" key="3">
    <source>
        <dbReference type="Proteomes" id="UP000537718"/>
    </source>
</evidence>
<dbReference type="PANTHER" id="PTHR43698">
    <property type="entry name" value="RIBD C-TERMINAL DOMAIN CONTAINING PROTEIN"/>
    <property type="match status" value="1"/>
</dbReference>
<keyword evidence="2" id="KW-0456">Lyase</keyword>
<dbReference type="PANTHER" id="PTHR43698:SF1">
    <property type="entry name" value="BLL4564 PROTEIN"/>
    <property type="match status" value="1"/>
</dbReference>
<dbReference type="RefSeq" id="WP_221270677.1">
    <property type="nucleotide sequence ID" value="NZ_JACHCF010000006.1"/>
</dbReference>
<dbReference type="InterPro" id="IPR014710">
    <property type="entry name" value="RmlC-like_jellyroll"/>
</dbReference>
<comment type="caution">
    <text evidence="2">The sequence shown here is derived from an EMBL/GenBank/DDBJ whole genome shotgun (WGS) entry which is preliminary data.</text>
</comment>
<accession>A0A7W8YU91</accession>
<evidence type="ECO:0000259" key="1">
    <source>
        <dbReference type="Pfam" id="PF07883"/>
    </source>
</evidence>
<dbReference type="InterPro" id="IPR047263">
    <property type="entry name" value="HNL-like_cupin"/>
</dbReference>
<dbReference type="EMBL" id="JACHCF010000006">
    <property type="protein sequence ID" value="MBB5621919.1"/>
    <property type="molecule type" value="Genomic_DNA"/>
</dbReference>
<dbReference type="GO" id="GO:0047575">
    <property type="term" value="F:4-carboxymuconolactone decarboxylase activity"/>
    <property type="evidence" value="ECO:0007669"/>
    <property type="project" value="UniProtKB-EC"/>
</dbReference>
<dbReference type="InterPro" id="IPR013096">
    <property type="entry name" value="Cupin_2"/>
</dbReference>
<dbReference type="PROSITE" id="PS51257">
    <property type="entry name" value="PROKAR_LIPOPROTEIN"/>
    <property type="match status" value="1"/>
</dbReference>
<name>A0A7W8YU91_9SPHI</name>
<sequence>MGSSIKSFVLGFSAGITILVSGCNNSTKYQKLNNMATTESNELFNKGEAAPADYFTGAAFIHPLIARDNNNEFALGSVTFEPGARTIWHTHPKGQVLIVSEGQGFYQEKGKPAQHLKKGDVINIPENVEHWHGADARHKLVHIAITNYKEDQNVVWLKPVSEEEYAAVNK</sequence>
<dbReference type="SUPFAM" id="SSF51182">
    <property type="entry name" value="RmlC-like cupins"/>
    <property type="match status" value="1"/>
</dbReference>
<dbReference type="Gene3D" id="2.60.120.10">
    <property type="entry name" value="Jelly Rolls"/>
    <property type="match status" value="1"/>
</dbReference>